<gene>
    <name evidence="7" type="ORF">SASPL_124827</name>
</gene>
<evidence type="ECO:0000256" key="3">
    <source>
        <dbReference type="ARBA" id="ARBA00022692"/>
    </source>
</evidence>
<dbReference type="PANTHER" id="PTHR31113:SF5">
    <property type="entry name" value="OS04G0405700 PROTEIN"/>
    <property type="match status" value="1"/>
</dbReference>
<evidence type="ECO:0000256" key="2">
    <source>
        <dbReference type="ARBA" id="ARBA00009074"/>
    </source>
</evidence>
<comment type="caution">
    <text evidence="7">The sequence shown here is derived from an EMBL/GenBank/DDBJ whole genome shotgun (WGS) entry which is preliminary data.</text>
</comment>
<keyword evidence="5 6" id="KW-0472">Membrane</keyword>
<dbReference type="Proteomes" id="UP000298416">
    <property type="component" value="Unassembled WGS sequence"/>
</dbReference>
<evidence type="ECO:0000256" key="4">
    <source>
        <dbReference type="ARBA" id="ARBA00022989"/>
    </source>
</evidence>
<dbReference type="EMBL" id="PNBA02000009">
    <property type="protein sequence ID" value="KAG6412158.1"/>
    <property type="molecule type" value="Genomic_DNA"/>
</dbReference>
<keyword evidence="3 6" id="KW-0812">Transmembrane</keyword>
<sequence>MLPFSNPKQLALAAFGLLTGATCIAIGPHLSFSNIASQQARVQARNEYVRARDSVENTPTSSAQTGHIDLTREYTIAVQTSSYGEIRRTFDQDSSFDQTVVSGHLEGIEGDQLLEQVLQPSRECVQETLSIITPSPLTDLVATYFEHSEETSRFCFLLYQKVSQARLAYAPIHHLLEDLPLEFDSNSYSLSDSLCNLAYNVFLQFDRLENPFLSHASQNFDNMRQRFSQLTHELDRHPVKPRSKVHLPRYCSAESALCLVAVAVGVAITAVAIATHALVALAGSPLCFALFPSNMIKKKRCSLVQVDEASRSAYVLLRDLDTIDRLVAHLNGDVENDKFSIRHALERDIDKYLIHEVLKQLRRNRPSFMERLAYLEDNLFLCFAAINRTRARVLEKIHPQERTLESDDGISAYDILQCMAAAVSPAGL</sequence>
<proteinExistence type="inferred from homology"/>
<comment type="similarity">
    <text evidence="2">Belongs to the UPF0496 family.</text>
</comment>
<evidence type="ECO:0000256" key="6">
    <source>
        <dbReference type="SAM" id="Phobius"/>
    </source>
</evidence>
<keyword evidence="8" id="KW-1185">Reference proteome</keyword>
<dbReference type="GO" id="GO:0016020">
    <property type="term" value="C:membrane"/>
    <property type="evidence" value="ECO:0007669"/>
    <property type="project" value="UniProtKB-SubCell"/>
</dbReference>
<keyword evidence="4 6" id="KW-1133">Transmembrane helix</keyword>
<accession>A0A8X8XHP0</accession>
<name>A0A8X8XHP0_SALSN</name>
<protein>
    <submittedName>
        <fullName evidence="7">Uncharacterized protein</fullName>
    </submittedName>
</protein>
<evidence type="ECO:0000313" key="8">
    <source>
        <dbReference type="Proteomes" id="UP000298416"/>
    </source>
</evidence>
<dbReference type="AlphaFoldDB" id="A0A8X8XHP0"/>
<evidence type="ECO:0000256" key="1">
    <source>
        <dbReference type="ARBA" id="ARBA00004370"/>
    </source>
</evidence>
<reference evidence="7" key="2">
    <citation type="submission" date="2020-08" db="EMBL/GenBank/DDBJ databases">
        <title>Plant Genome Project.</title>
        <authorList>
            <person name="Zhang R.-G."/>
        </authorList>
    </citation>
    <scope>NUCLEOTIDE SEQUENCE</scope>
    <source>
        <strain evidence="7">Huo1</strain>
        <tissue evidence="7">Leaf</tissue>
    </source>
</reference>
<feature type="transmembrane region" description="Helical" evidence="6">
    <location>
        <begin position="259"/>
        <end position="291"/>
    </location>
</feature>
<dbReference type="Pfam" id="PF05055">
    <property type="entry name" value="DUF677"/>
    <property type="match status" value="1"/>
</dbReference>
<reference evidence="7" key="1">
    <citation type="submission" date="2018-01" db="EMBL/GenBank/DDBJ databases">
        <authorList>
            <person name="Mao J.F."/>
        </authorList>
    </citation>
    <scope>NUCLEOTIDE SEQUENCE</scope>
    <source>
        <strain evidence="7">Huo1</strain>
        <tissue evidence="7">Leaf</tissue>
    </source>
</reference>
<evidence type="ECO:0000256" key="5">
    <source>
        <dbReference type="ARBA" id="ARBA00023136"/>
    </source>
</evidence>
<evidence type="ECO:0000313" key="7">
    <source>
        <dbReference type="EMBL" id="KAG6412158.1"/>
    </source>
</evidence>
<dbReference type="InterPro" id="IPR007749">
    <property type="entry name" value="DUF677"/>
</dbReference>
<organism evidence="7">
    <name type="scientific">Salvia splendens</name>
    <name type="common">Scarlet sage</name>
    <dbReference type="NCBI Taxonomy" id="180675"/>
    <lineage>
        <taxon>Eukaryota</taxon>
        <taxon>Viridiplantae</taxon>
        <taxon>Streptophyta</taxon>
        <taxon>Embryophyta</taxon>
        <taxon>Tracheophyta</taxon>
        <taxon>Spermatophyta</taxon>
        <taxon>Magnoliopsida</taxon>
        <taxon>eudicotyledons</taxon>
        <taxon>Gunneridae</taxon>
        <taxon>Pentapetalae</taxon>
        <taxon>asterids</taxon>
        <taxon>lamiids</taxon>
        <taxon>Lamiales</taxon>
        <taxon>Lamiaceae</taxon>
        <taxon>Nepetoideae</taxon>
        <taxon>Mentheae</taxon>
        <taxon>Salviinae</taxon>
        <taxon>Salvia</taxon>
        <taxon>Salvia subgen. Calosphace</taxon>
        <taxon>core Calosphace</taxon>
    </lineage>
</organism>
<comment type="subcellular location">
    <subcellularLocation>
        <location evidence="1">Membrane</location>
    </subcellularLocation>
</comment>
<dbReference type="PANTHER" id="PTHR31113">
    <property type="entry name" value="UPF0496 PROTEIN 3-RELATED"/>
    <property type="match status" value="1"/>
</dbReference>